<dbReference type="STRING" id="1601833.SAMN05518684_105211"/>
<name>A0A1H9TAQ0_9BACI</name>
<dbReference type="Proteomes" id="UP000198571">
    <property type="component" value="Unassembled WGS sequence"/>
</dbReference>
<proteinExistence type="predicted"/>
<protein>
    <submittedName>
        <fullName evidence="1">Uncharacterized protein</fullName>
    </submittedName>
</protein>
<reference evidence="2" key="1">
    <citation type="submission" date="2016-10" db="EMBL/GenBank/DDBJ databases">
        <authorList>
            <person name="Varghese N."/>
            <person name="Submissions S."/>
        </authorList>
    </citation>
    <scope>NUCLEOTIDE SEQUENCE [LARGE SCALE GENOMIC DNA]</scope>
    <source>
        <strain evidence="2">S9</strain>
    </source>
</reference>
<sequence>MSEPAFRAQFKDIRIELPRPMLKSFIHKLLSSNYKLTWRHDKNGIELVIQTGEDRLLIPMKLESERKTLVEVKELEVITEELALSIEDLITDCGGSGVVRTFVDGIHCVSYFDQGKIVSVLKTEDGEDITVADSVSSISPQNKKQHSSIKQFVVNAEIDYYLMELKEALDKNDRSSVTHLKKILSRLALNKKQLSSVKSQC</sequence>
<evidence type="ECO:0000313" key="1">
    <source>
        <dbReference type="EMBL" id="SER94117.1"/>
    </source>
</evidence>
<dbReference type="OrthoDB" id="2828299at2"/>
<accession>A0A1H9TAQ0</accession>
<evidence type="ECO:0000313" key="2">
    <source>
        <dbReference type="Proteomes" id="UP000198571"/>
    </source>
</evidence>
<dbReference type="EMBL" id="FOGT01000005">
    <property type="protein sequence ID" value="SER94117.1"/>
    <property type="molecule type" value="Genomic_DNA"/>
</dbReference>
<organism evidence="1 2">
    <name type="scientific">Salipaludibacillus aurantiacus</name>
    <dbReference type="NCBI Taxonomy" id="1601833"/>
    <lineage>
        <taxon>Bacteria</taxon>
        <taxon>Bacillati</taxon>
        <taxon>Bacillota</taxon>
        <taxon>Bacilli</taxon>
        <taxon>Bacillales</taxon>
        <taxon>Bacillaceae</taxon>
    </lineage>
</organism>
<dbReference type="RefSeq" id="WP_093050005.1">
    <property type="nucleotide sequence ID" value="NZ_FOGT01000005.1"/>
</dbReference>
<keyword evidence="2" id="KW-1185">Reference proteome</keyword>
<dbReference type="AlphaFoldDB" id="A0A1H9TAQ0"/>
<gene>
    <name evidence="1" type="ORF">SAMN05518684_105211</name>
</gene>